<reference evidence="1 2" key="1">
    <citation type="submission" date="2015-04" db="EMBL/GenBank/DDBJ databases">
        <title>Complete genome sequence of Schizopora paradoxa KUC8140, a cosmopolitan wood degrader in East Asia.</title>
        <authorList>
            <consortium name="DOE Joint Genome Institute"/>
            <person name="Min B."/>
            <person name="Park H."/>
            <person name="Jang Y."/>
            <person name="Kim J.-J."/>
            <person name="Kim K.H."/>
            <person name="Pangilinan J."/>
            <person name="Lipzen A."/>
            <person name="Riley R."/>
            <person name="Grigoriev I.V."/>
            <person name="Spatafora J.W."/>
            <person name="Choi I.-G."/>
        </authorList>
    </citation>
    <scope>NUCLEOTIDE SEQUENCE [LARGE SCALE GENOMIC DNA]</scope>
    <source>
        <strain evidence="1 2">KUC8140</strain>
    </source>
</reference>
<dbReference type="OrthoDB" id="3188871at2759"/>
<keyword evidence="2" id="KW-1185">Reference proteome</keyword>
<dbReference type="AlphaFoldDB" id="A0A0H2RJ34"/>
<protein>
    <recommendedName>
        <fullName evidence="3">SnoaL-like domain-containing protein</fullName>
    </recommendedName>
</protein>
<sequence>MSAKIVLPSTPTWAQERLSAIYKAEGGDAFTSAFDAFIAKDVHSIVFNGETVSREEYKKHISDEKFFELSATVSFSATMEAPTPANVNAKKELVGLSYDATIFEKINVHGAPQARTAKSTIIIEVEHDHSIPVIPPPIHGDADTRRVFKLTQVLNIKVDNTKF</sequence>
<organism evidence="1 2">
    <name type="scientific">Schizopora paradoxa</name>
    <dbReference type="NCBI Taxonomy" id="27342"/>
    <lineage>
        <taxon>Eukaryota</taxon>
        <taxon>Fungi</taxon>
        <taxon>Dikarya</taxon>
        <taxon>Basidiomycota</taxon>
        <taxon>Agaricomycotina</taxon>
        <taxon>Agaricomycetes</taxon>
        <taxon>Hymenochaetales</taxon>
        <taxon>Schizoporaceae</taxon>
        <taxon>Schizopora</taxon>
    </lineage>
</organism>
<name>A0A0H2RJ34_9AGAM</name>
<evidence type="ECO:0000313" key="1">
    <source>
        <dbReference type="EMBL" id="KLO11637.1"/>
    </source>
</evidence>
<dbReference type="InParanoid" id="A0A0H2RJ34"/>
<dbReference type="EMBL" id="KQ085995">
    <property type="protein sequence ID" value="KLO11637.1"/>
    <property type="molecule type" value="Genomic_DNA"/>
</dbReference>
<gene>
    <name evidence="1" type="ORF">SCHPADRAFT_891400</name>
</gene>
<evidence type="ECO:0000313" key="2">
    <source>
        <dbReference type="Proteomes" id="UP000053477"/>
    </source>
</evidence>
<proteinExistence type="predicted"/>
<accession>A0A0H2RJ34</accession>
<dbReference type="Proteomes" id="UP000053477">
    <property type="component" value="Unassembled WGS sequence"/>
</dbReference>
<evidence type="ECO:0008006" key="3">
    <source>
        <dbReference type="Google" id="ProtNLM"/>
    </source>
</evidence>